<dbReference type="SMART" id="SM00832">
    <property type="entry name" value="C8"/>
    <property type="match status" value="5"/>
</dbReference>
<dbReference type="SMART" id="SM00192">
    <property type="entry name" value="LDLa"/>
    <property type="match status" value="1"/>
</dbReference>
<evidence type="ECO:0000259" key="16">
    <source>
        <dbReference type="PROSITE" id="PS51233"/>
    </source>
</evidence>
<accession>A0ABM0MYK7</accession>
<dbReference type="CDD" id="cd19941">
    <property type="entry name" value="TIL"/>
    <property type="match status" value="5"/>
</dbReference>
<keyword evidence="3" id="KW-0732">Signal</keyword>
<keyword evidence="11" id="KW-0862">Zinc</keyword>
<evidence type="ECO:0000256" key="8">
    <source>
        <dbReference type="ARBA" id="ARBA00023180"/>
    </source>
</evidence>
<evidence type="ECO:0000313" key="18">
    <source>
        <dbReference type="RefSeq" id="XP_006825098.1"/>
    </source>
</evidence>
<dbReference type="CDD" id="cd00112">
    <property type="entry name" value="LDLa"/>
    <property type="match status" value="1"/>
</dbReference>
<dbReference type="SMART" id="SM00032">
    <property type="entry name" value="CCP"/>
    <property type="match status" value="4"/>
</dbReference>
<dbReference type="InterPro" id="IPR036055">
    <property type="entry name" value="LDL_receptor-like_sf"/>
</dbReference>
<dbReference type="InterPro" id="IPR002919">
    <property type="entry name" value="TIL_dom"/>
</dbReference>
<dbReference type="InterPro" id="IPR014853">
    <property type="entry name" value="VWF/SSPO/ZAN-like_Cys-rich_dom"/>
</dbReference>
<protein>
    <submittedName>
        <fullName evidence="18">Mucin-5AC-like</fullName>
    </submittedName>
</protein>
<dbReference type="InterPro" id="IPR023415">
    <property type="entry name" value="LDLR_class-A_CS"/>
</dbReference>
<feature type="domain" description="EGF-like" evidence="13">
    <location>
        <begin position="260"/>
        <end position="291"/>
    </location>
</feature>
<dbReference type="PROSITE" id="PS00022">
    <property type="entry name" value="EGF_1"/>
    <property type="match status" value="3"/>
</dbReference>
<dbReference type="PROSITE" id="PS50184">
    <property type="entry name" value="VWFC_2"/>
    <property type="match status" value="1"/>
</dbReference>
<feature type="domain" description="VWFD" evidence="16">
    <location>
        <begin position="1244"/>
        <end position="1413"/>
    </location>
</feature>
<dbReference type="PANTHER" id="PTHR11339:SF393">
    <property type="entry name" value="VWFD DOMAIN-CONTAINING PROTEIN"/>
    <property type="match status" value="1"/>
</dbReference>
<dbReference type="InterPro" id="IPR025155">
    <property type="entry name" value="WxxW_domain"/>
</dbReference>
<evidence type="ECO:0000259" key="14">
    <source>
        <dbReference type="PROSITE" id="PS50184"/>
    </source>
</evidence>
<feature type="domain" description="EGF-like" evidence="13">
    <location>
        <begin position="91"/>
        <end position="122"/>
    </location>
</feature>
<dbReference type="SUPFAM" id="SSF57424">
    <property type="entry name" value="LDL receptor-like module"/>
    <property type="match status" value="1"/>
</dbReference>
<evidence type="ECO:0000256" key="3">
    <source>
        <dbReference type="ARBA" id="ARBA00022729"/>
    </source>
</evidence>
<dbReference type="InterPro" id="IPR002172">
    <property type="entry name" value="LDrepeatLR_classA_rpt"/>
</dbReference>
<feature type="domain" description="VWFD" evidence="16">
    <location>
        <begin position="3080"/>
        <end position="3260"/>
    </location>
</feature>
<dbReference type="SMART" id="SM00214">
    <property type="entry name" value="VWC"/>
    <property type="match status" value="4"/>
</dbReference>
<keyword evidence="17" id="KW-1185">Reference proteome</keyword>
<evidence type="ECO:0000256" key="10">
    <source>
        <dbReference type="PROSITE-ProRule" id="PRU00124"/>
    </source>
</evidence>
<dbReference type="Pfam" id="PF08742">
    <property type="entry name" value="C8"/>
    <property type="match status" value="5"/>
</dbReference>
<gene>
    <name evidence="18" type="primary">LOC102803839</name>
</gene>
<dbReference type="InterPro" id="IPR036084">
    <property type="entry name" value="Ser_inhib-like_sf"/>
</dbReference>
<keyword evidence="11" id="KW-0479">Metal-binding</keyword>
<proteinExistence type="predicted"/>
<feature type="disulfide bond" evidence="9">
    <location>
        <begin position="322"/>
        <end position="331"/>
    </location>
</feature>
<dbReference type="SMART" id="SM00181">
    <property type="entry name" value="EGF"/>
    <property type="match status" value="6"/>
</dbReference>
<comment type="caution">
    <text evidence="9">Lacks conserved residue(s) required for the propagation of feature annotation.</text>
</comment>
<comment type="subcellular location">
    <subcellularLocation>
        <location evidence="1">Secreted</location>
    </subcellularLocation>
</comment>
<evidence type="ECO:0000313" key="17">
    <source>
        <dbReference type="Proteomes" id="UP000694865"/>
    </source>
</evidence>
<evidence type="ECO:0000256" key="9">
    <source>
        <dbReference type="PROSITE-ProRule" id="PRU00076"/>
    </source>
</evidence>
<dbReference type="InterPro" id="IPR000742">
    <property type="entry name" value="EGF"/>
</dbReference>
<keyword evidence="6" id="KW-0186">Copper</keyword>
<keyword evidence="5" id="KW-0130">Cell adhesion</keyword>
<evidence type="ECO:0000256" key="6">
    <source>
        <dbReference type="ARBA" id="ARBA00023008"/>
    </source>
</evidence>
<dbReference type="SUPFAM" id="SSF57196">
    <property type="entry name" value="EGF/Laminin"/>
    <property type="match status" value="1"/>
</dbReference>
<dbReference type="PROSITE" id="PS50068">
    <property type="entry name" value="LDLRA_2"/>
    <property type="match status" value="1"/>
</dbReference>
<feature type="disulfide bond" evidence="9">
    <location>
        <begin position="112"/>
        <end position="121"/>
    </location>
</feature>
<dbReference type="Pfam" id="PF13330">
    <property type="entry name" value="Mucin2_WxxW"/>
    <property type="match status" value="6"/>
</dbReference>
<keyword evidence="8" id="KW-0325">Glycoprotein</keyword>
<sequence length="3715" mass="409927">MSQHTRQERSAPILRIPSDAEHIPEENRCLQNAPERPNNGHIAFQISSETQELYASCLNGFEWETNPRYTVFTCNNNDGVWSPEYTLPNCIPICSPPCQNGGICSAPGSCQCLFGFSGSLCQDSSQGAEPSCEVLSSPLNGEISCVQDNFGLVCEAVCNDNYHFENGGSTLVYTCNNADHRWAPNENIPDCTSDFGSEVCRYLDPASNSFTSCQRGSTETSCTATCSHGYQMSNGETSVTYDCNHLSNQWIPSEEFPRCDPVCDPPCQNDGLCQTPGRCLCLHGYTGNTCEISPEDYCENNLCQHGSTCYSNPSTHSYYCSCADGFNGFYCEHVVCAERSPDNGALACTLNNTMKSCSFQCLPGYQLSQPITNSYQCHLITGLWTPELPEVYCIPEVVPTQAVIIPAMYPTLGPVGPANPDPQQGGFCFTWGQSHYRTFDGSIYNFRGGCTYLLAGNCLDNSFKIQVHNDNQCLDAGHCKRSLTLFVGNIEFSLDSTLNGVLVSRNQQPLNIPNNINGLDFSKVADYIIVRSGLGFTLRWDGAEAISVKVSESLFDETCGLCGKYNEDVIDDFTDISSTVVRSVFDFANSYKMNEISEDVCSDSSQQSLCHHSTNDDIEIAQIADRLCNQLLDFSACHHAVNPAPFYAACKEDVCGCHGNSSCQCSSYAAYAKECARHGINIVWRYEERCPITCSGGMVYEQCGSACPKTCQKTAYQCEDDHCIDGCHCPNATVKYNNVCIAEDECPCVNSGKEYTTGSEIPHDDGCNVCTCQSGNWRCTEEQCGATCSAYGDPHYVTFDGRHYRFTGKCSYVLMKTMDDTFGNFTINVDNVQCGDSRSACTKSVMITVDDTHLKLKRRQGIVVNGNDVDRSSLPIKIPGLFVEQVTDLYQRITLDNGIQVKWDSVARVYVTVPAKFFNNTCGLCGTFDRNQENDFWTEEGDIERQPREFGNKWSLDRSCASPQTPPSDPCEIYTQRRQQAEQLCGMLRQSPFTECNNLVNVDGVYTDCMFDQCNQGGDETPSEVLCDYLSSYAMDCANHGLVLAWRDVVPQCFIECEREKVYQECGSACQTSCAALGYDCQQECIPGCSCPPGMVEDYHGNCVLIEECPCKYNNKMYASGELTHQDCKTCQCTSGVWQCEDRECEDTELECSENMEFSMCKNNCPLTCTNMNHGRSCASSTCEPGCQCLEGYVLDDEQCILPQDCPCHHGGTSYQTGNTILMDCNTCTCNGQHWECTSSDCPEVCTTWGDSHHETFDGKLYRFQGHCTYTLSQSTANNPHIQYSVTTENIPCGTSGVTCTKSVIFTVGSGNDRQRIELVRDNPVVFPKDSVFQVWETGRFVFIRIQEGVTVQWDRGTRVYVKLDPKHRGMVEGLCGNFNSNQMDDFRSPAGGPSITSSLEFGDSWKVFESCPNSVHVNDTCSLAPHRKAWADKKCSILKGPLFQPCHSEVPYEPYYETCVYDACGCDTGGDCECLCTAIATYAEKCNMIGISTRWRSQYFCPMQCEGCGHYEACTSACPKTCDNYYQYDTVMDQCDQTCVEGCQCPDDEVYDVESNRCISPSECYCLKIDGVKYFEGQTIQSLSDDCQTCFCSNHSLHCLGQPCGFTPATTAYPTLSTVFTTILPATTMVTTGEISTLQPTMEATTPAITEQTTLQPTTEATTPSITERTTLQPTTETTTPAITERTTLQPTTEATTPAITEQTTLQPTTEATTPSITERTTLQPTTEATTPSITERTTLQPTTEATTTSITERTTLQPTTEATTTSITERTTLQPTTEATTPSITERTTLQPTTEATTTSITERTTLQPTTEATTPSITERTTLQPTTSPSPTTSVTSPIPVSSAMPCDSWTPWLNSDMPFLGSIGDMETLQNLRSKYTFCERPNMIKCRTVNQHYAPNEQDIGVTCQLHHGLSCVNANQTSGLCYDYEVSFFCPCEEETTVTSPTVSTSFVKTTPVTFHTVPPTLCTPGMTPWMNIDSPMDGDGDMEPLDELRQFYGFCRFPEAIECRDAQTDELYTKTGETLTCDLMNGLLCFNSDQINGLCRDYKVRLDCGNCGVTSPPNVTESTSVTESTTISRTTMSTTTGIETSSLSPITTEAVTTTTTVSPTTQILTTLGTLKPECIQHGWSLYMSSDVGGYLMEDGDFETFENLRKYYVFCERPVDIKCRLVKDKEIYYNNTGQRGVTCDVNHGLVCLNRLQVRPSRYCYDYEVSVYCICETPPPSTLQPVATERTLPASTTPSIITPYSPVCDHDGWSQWMSFDLPTTGNNDGDIEDFVSLRKGYEFCQEDEIKNISCRVKDTGIDSSLSGQDVICSIQDGLICENSRQGPQQICEDYTISVYCLCAKTPAPTTLPPLTHTTEAETTTTATSSAGKTVKTVTPEGTTRIETTTPSGAVTTKVTTPTGFSTFTRTTITEGVTTEKTTTSEGITSIKTTTPEGAVTAVITTVGGNVTEVSTTAGAEHTTIKTITSEGVTTVQTTATPVTTIPGITTPTIPPVVCSHGWTIWMNTDTPTTGDGDNELKTQLRLKYSFCEDAEIMQAQCRLASIPHTNSRVTGQQFNVPCGTDGLQCLNSQQNGSLCHNYEVRFRCACIGATTLLSTPSTVATTGITTTTPICQPGQVYLPSAFGCSQLCTSMLNTLTQCVDDANISACIPESSMTPDGFCTEDNTRVMEINGEWKCLPESECFCWREDTQQMIPPGHTWNIGLCRVCQCFNNRVTCFNKTSGDCQPTTTSIPTELPTEAHTTIGVITPEIGCDLVENYWTEWMSSDRPDSSLVDEGDFETIEELRYVLKFCPSDMLADVECRTVDGHVAYEDIKDDMNVKCDLDVGLQCYNNEQMNRTCHDYEVRFYCLCGAATTPTIGVTNMTGVATTATLLPVITTPMTTQPSLQVCSAVTNSSRCPDFCPFGQSCDGTKCVDTINCPCMYNGKLQPNGFFINDRCEACSCFNGVVSGCHEHCEITSCQEDYKLVHPAGECCRCEPFCECAADEFICHLSTNYSCHQQCVPHPYLCDGHIDCPMGEDEMNCLTTPAPPQGCTGPNGEIIPIGESYIEEGCSNCTCMANQSLSCNNAACVKTCKMYHNTFQTFDNEEYIYDVCDHVMAMNKPNYNVDFEVRVKKICFDEFEPSTNCQKHLEINIRDTDLLIYKNFTLYINGILHHVSQLPVISSILTDSQGISLSKTGSEIIIRTNFSLVVYWSNTGESRIQTGNQLENLVQGMCGVPNSDAEDDYTKPDSTLTDDVTEFGDSWGSQEGCEPPTDCLADNPAETELARQQCNVLRSAKFAGCFGYVDVEHYIEMCHRQVCECLVNNEGHAQRSECSCDLMMLYSTECANNGGPVLDWRTPQFCPPPECEYPLVWHECHSTCEWTCSEQGLPISDCETGCAPGCVCPSGKVKKGDTCIEINDCQECYCEGFGDPHYYSFDGTYFPFQGNCTYVAARDTSQNKDFEVLVTNEECISAPPTTCTVSVTVLYQGNKVVLERGRKVNVNGVEYQLPHRIVLDGIKIKLLPYNNIIELRVPEINMVVTFDQLSDCFTISVPSTQYYDRTEGLCGPCNHNLDDDFTKKDGQITDDTDEFAFSWLVEKDDEVCISAHPPCADPLTLNEDLAGDCTRAIYEGIFRECNLLVDPHPYLRACILDTACNNGMCAVLSSYARECARQGHCVAWRDTYSCRKLSTQVFISVHAWRCMNNFKTFIHLVSLDVYQNKSISS</sequence>
<evidence type="ECO:0000256" key="4">
    <source>
        <dbReference type="ARBA" id="ARBA00022737"/>
    </source>
</evidence>
<feature type="compositionally biased region" description="Low complexity" evidence="12">
    <location>
        <begin position="1809"/>
        <end position="1818"/>
    </location>
</feature>
<dbReference type="InterPro" id="IPR000436">
    <property type="entry name" value="Sushi_SCR_CCP_dom"/>
</dbReference>
<feature type="domain" description="VWFD" evidence="16">
    <location>
        <begin position="3414"/>
        <end position="3595"/>
    </location>
</feature>
<dbReference type="PROSITE" id="PS50026">
    <property type="entry name" value="EGF_3"/>
    <property type="match status" value="3"/>
</dbReference>
<dbReference type="Pfam" id="PF01826">
    <property type="entry name" value="TIL"/>
    <property type="match status" value="5"/>
</dbReference>
<keyword evidence="2" id="KW-0964">Secreted</keyword>
<dbReference type="SMART" id="SM00215">
    <property type="entry name" value="VWC_out"/>
    <property type="match status" value="3"/>
</dbReference>
<dbReference type="Proteomes" id="UP000694865">
    <property type="component" value="Unplaced"/>
</dbReference>
<feature type="region of interest" description="Disordered" evidence="12">
    <location>
        <begin position="1809"/>
        <end position="1843"/>
    </location>
</feature>
<dbReference type="Pfam" id="PF00094">
    <property type="entry name" value="VWD"/>
    <property type="match status" value="5"/>
</dbReference>
<feature type="domain" description="VWFD" evidence="16">
    <location>
        <begin position="426"/>
        <end position="602"/>
    </location>
</feature>
<keyword evidence="11" id="KW-0863">Zinc-finger</keyword>
<dbReference type="RefSeq" id="XP_006825098.1">
    <property type="nucleotide sequence ID" value="XM_006825035.1"/>
</dbReference>
<feature type="domain" description="EGF-like" evidence="13">
    <location>
        <begin position="294"/>
        <end position="332"/>
    </location>
</feature>
<dbReference type="InterPro" id="IPR050780">
    <property type="entry name" value="Mucin_vWF_Thrombospondin_sf"/>
</dbReference>
<dbReference type="PROSITE" id="PS51233">
    <property type="entry name" value="VWFD"/>
    <property type="match status" value="5"/>
</dbReference>
<feature type="domain" description="VWFC" evidence="14">
    <location>
        <begin position="2929"/>
        <end position="2989"/>
    </location>
</feature>
<feature type="disulfide bond" evidence="9">
    <location>
        <begin position="94"/>
        <end position="104"/>
    </location>
</feature>
<feature type="disulfide bond" evidence="10">
    <location>
        <begin position="3016"/>
        <end position="3031"/>
    </location>
</feature>
<dbReference type="SMART" id="SM00216">
    <property type="entry name" value="VWD"/>
    <property type="match status" value="5"/>
</dbReference>
<keyword evidence="7 9" id="KW-1015">Disulfide bond</keyword>
<evidence type="ECO:0000256" key="12">
    <source>
        <dbReference type="SAM" id="MobiDB-lite"/>
    </source>
</evidence>
<dbReference type="PANTHER" id="PTHR11339">
    <property type="entry name" value="EXTRACELLULAR MATRIX GLYCOPROTEIN RELATED"/>
    <property type="match status" value="1"/>
</dbReference>
<dbReference type="SUPFAM" id="SSF57567">
    <property type="entry name" value="Serine protease inhibitors"/>
    <property type="match status" value="5"/>
</dbReference>
<dbReference type="PROSITE" id="PS50966">
    <property type="entry name" value="ZF_SWIM"/>
    <property type="match status" value="1"/>
</dbReference>
<evidence type="ECO:0000256" key="5">
    <source>
        <dbReference type="ARBA" id="ARBA00022889"/>
    </source>
</evidence>
<name>A0ABM0MYK7_SACKO</name>
<dbReference type="InterPro" id="IPR001846">
    <property type="entry name" value="VWF_type-D"/>
</dbReference>
<feature type="disulfide bond" evidence="9">
    <location>
        <begin position="263"/>
        <end position="273"/>
    </location>
</feature>
<dbReference type="InterPro" id="IPR001007">
    <property type="entry name" value="VWF_dom"/>
</dbReference>
<dbReference type="InterPro" id="IPR007527">
    <property type="entry name" value="Znf_SWIM"/>
</dbReference>
<evidence type="ECO:0000259" key="13">
    <source>
        <dbReference type="PROSITE" id="PS50026"/>
    </source>
</evidence>
<organism evidence="17 18">
    <name type="scientific">Saccoglossus kowalevskii</name>
    <name type="common">Acorn worm</name>
    <dbReference type="NCBI Taxonomy" id="10224"/>
    <lineage>
        <taxon>Eukaryota</taxon>
        <taxon>Metazoa</taxon>
        <taxon>Hemichordata</taxon>
        <taxon>Enteropneusta</taxon>
        <taxon>Harrimaniidae</taxon>
        <taxon>Saccoglossus</taxon>
    </lineage>
</organism>
<keyword evidence="9" id="KW-0245">EGF-like domain</keyword>
<feature type="disulfide bond" evidence="9">
    <location>
        <begin position="303"/>
        <end position="320"/>
    </location>
</feature>
<feature type="domain" description="VWFD" evidence="16">
    <location>
        <begin position="786"/>
        <end position="961"/>
    </location>
</feature>
<keyword evidence="4" id="KW-0677">Repeat</keyword>
<feature type="disulfide bond" evidence="9">
    <location>
        <begin position="281"/>
        <end position="290"/>
    </location>
</feature>
<evidence type="ECO:0000256" key="2">
    <source>
        <dbReference type="ARBA" id="ARBA00022525"/>
    </source>
</evidence>
<evidence type="ECO:0000256" key="7">
    <source>
        <dbReference type="ARBA" id="ARBA00023157"/>
    </source>
</evidence>
<evidence type="ECO:0000256" key="1">
    <source>
        <dbReference type="ARBA" id="ARBA00004613"/>
    </source>
</evidence>
<dbReference type="GeneID" id="102803839"/>
<dbReference type="PROSITE" id="PS01209">
    <property type="entry name" value="LDLRA_1"/>
    <property type="match status" value="1"/>
</dbReference>
<dbReference type="Gene3D" id="2.10.25.10">
    <property type="entry name" value="Laminin"/>
    <property type="match status" value="8"/>
</dbReference>
<evidence type="ECO:0000259" key="15">
    <source>
        <dbReference type="PROSITE" id="PS50966"/>
    </source>
</evidence>
<dbReference type="PROSITE" id="PS01186">
    <property type="entry name" value="EGF_2"/>
    <property type="match status" value="3"/>
</dbReference>
<reference evidence="18" key="1">
    <citation type="submission" date="2025-08" db="UniProtKB">
        <authorList>
            <consortium name="RefSeq"/>
        </authorList>
    </citation>
    <scope>IDENTIFICATION</scope>
    <source>
        <tissue evidence="18">Testes</tissue>
    </source>
</reference>
<feature type="region of interest" description="Disordered" evidence="12">
    <location>
        <begin position="2358"/>
        <end position="2393"/>
    </location>
</feature>
<feature type="domain" description="SWIM-type" evidence="15">
    <location>
        <begin position="310"/>
        <end position="342"/>
    </location>
</feature>
<feature type="compositionally biased region" description="Low complexity" evidence="12">
    <location>
        <begin position="1828"/>
        <end position="1843"/>
    </location>
</feature>
<evidence type="ECO:0000256" key="11">
    <source>
        <dbReference type="PROSITE-ProRule" id="PRU00325"/>
    </source>
</evidence>